<accession>A0ABU5SPF5</accession>
<dbReference type="EMBL" id="JAYGIM010000018">
    <property type="protein sequence ID" value="MEA5429119.1"/>
    <property type="molecule type" value="Genomic_DNA"/>
</dbReference>
<proteinExistence type="predicted"/>
<evidence type="ECO:0000313" key="2">
    <source>
        <dbReference type="Proteomes" id="UP001302222"/>
    </source>
</evidence>
<evidence type="ECO:0000313" key="1">
    <source>
        <dbReference type="EMBL" id="MEA5429119.1"/>
    </source>
</evidence>
<dbReference type="RefSeq" id="WP_323689243.1">
    <property type="nucleotide sequence ID" value="NZ_JAYGIM010000018.1"/>
</dbReference>
<keyword evidence="2" id="KW-1185">Reference proteome</keyword>
<organism evidence="1 2">
    <name type="scientific">Arcicella lustrica</name>
    <dbReference type="NCBI Taxonomy" id="2984196"/>
    <lineage>
        <taxon>Bacteria</taxon>
        <taxon>Pseudomonadati</taxon>
        <taxon>Bacteroidota</taxon>
        <taxon>Cytophagia</taxon>
        <taxon>Cytophagales</taxon>
        <taxon>Flectobacillaceae</taxon>
        <taxon>Arcicella</taxon>
    </lineage>
</organism>
<sequence>MNRIIKYSFKLLLISCCVSGYSQSKPSYKPDIIPPSPNASSITKFGDIPVSYYTGTANIDLPLYTIKDGSLQVPISLKYHPSGIRVAQEASQIGLGWALNAGGVIARTINGEDDFLSNGYLSKWSNNSLPLNSTPSPLIQIGYKTANLPSGSNYYFNYGATSVALDCNDADRPSRDYQPDSYSFNFPGGSGKFILTNAGEVILGEKSSLRIKKLNSSNILYALGGSVAWEITTPDGTKYLFDEKETYWPADDGSNGNYGKHVSSWYLKSITSVTGQLISFSYNYMTNGNSCSQASFYEKKLVTSISPTSGFVLPCTGGNNSSEMSIRYTQVVSLDKITFSNGYLKFNFGNRDDIVDDKKLESLEIYNNNSSSSSLLKTYLFNYDYFTGSRGDAISAGGCTSSNLKRLKLLSVDEKPVQGVVLRPYSFTYFESAANDTPVKTSYAIDHWGYFNGKFSNMTLIPTHSSISTSGSNNFEKVVKDFYGNLTGTERDTDPYFVNLFSLQKINYSTGGYTQFDYEAHDYDVANSKLKDHSFASTQPKSIEKNRTFSYNVQQKGIQQLYDIDLSKAITNNNANGNSSISITATVGLLLKNATMPCSNISGQEIYLELVNKTTNQKYLTVYVLNTPPCSQTNNTTPCTDRNCSSQFAVPTIIYKSGSISFPVGLYTVKATASDGTYHTLNNLDIRLSWYESEEAQPGAKSYAGGLRISKLTDYDGKQNIVKKFSYRTTEQINGSSVEKSTGRLMTMPQYTYCEPSSCEVNGTCSNAFDIYRASSPIIPLNASASGSIVGYDKVTVTYGENGESGKTVYTYDNQSDEVMNYGFYRPPTISSIPYFGNGNLLNQQDFKLVDGTYIKVHEVKNTYLSYSLDVLYGADARPTPIFLQGMSGCIGINYEYKTRFFYPALIQTVNYLSNTNELVY</sequence>
<dbReference type="Proteomes" id="UP001302222">
    <property type="component" value="Unassembled WGS sequence"/>
</dbReference>
<name>A0ABU5SPF5_9BACT</name>
<evidence type="ECO:0008006" key="3">
    <source>
        <dbReference type="Google" id="ProtNLM"/>
    </source>
</evidence>
<reference evidence="1 2" key="1">
    <citation type="submission" date="2023-12" db="EMBL/GenBank/DDBJ databases">
        <title>Novel species of the genus Arcicella isolated from rivers.</title>
        <authorList>
            <person name="Lu H."/>
        </authorList>
    </citation>
    <scope>NUCLEOTIDE SEQUENCE [LARGE SCALE GENOMIC DNA]</scope>
    <source>
        <strain evidence="1 2">DC25W</strain>
    </source>
</reference>
<gene>
    <name evidence="1" type="ORF">VB798_21190</name>
</gene>
<comment type="caution">
    <text evidence="1">The sequence shown here is derived from an EMBL/GenBank/DDBJ whole genome shotgun (WGS) entry which is preliminary data.</text>
</comment>
<protein>
    <recommendedName>
        <fullName evidence="3">YD repeat-containing protein</fullName>
    </recommendedName>
</protein>